<evidence type="ECO:0000313" key="1">
    <source>
        <dbReference type="EMBL" id="CDM91080.1"/>
    </source>
</evidence>
<evidence type="ECO:0000313" key="2">
    <source>
        <dbReference type="Proteomes" id="UP000032930"/>
    </source>
</evidence>
<proteinExistence type="predicted"/>
<dbReference type="KEGG" id="xbv:XBW1_3724"/>
<protein>
    <submittedName>
        <fullName evidence="1">Uncharacterized protein</fullName>
    </submittedName>
</protein>
<gene>
    <name evidence="1" type="ORF">XBW1_3724</name>
</gene>
<name>A0A0B6XBV4_XENBV</name>
<organism evidence="1 2">
    <name type="scientific">Xenorhabdus bovienii</name>
    <name type="common">Xenorhabdus nematophila subsp. bovienii</name>
    <dbReference type="NCBI Taxonomy" id="40576"/>
    <lineage>
        <taxon>Bacteria</taxon>
        <taxon>Pseudomonadati</taxon>
        <taxon>Pseudomonadota</taxon>
        <taxon>Gammaproteobacteria</taxon>
        <taxon>Enterobacterales</taxon>
        <taxon>Morganellaceae</taxon>
        <taxon>Xenorhabdus</taxon>
    </lineage>
</organism>
<dbReference type="Proteomes" id="UP000032930">
    <property type="component" value="Chromosome"/>
</dbReference>
<dbReference type="AlphaFoldDB" id="A0A0B6XBV4"/>
<sequence>MSVKFVILTVRYCVAGRYHVELLQERALCSALRFNAPRSEPTSRMNASIS</sequence>
<reference evidence="1 2" key="1">
    <citation type="submission" date="2014-02" db="EMBL/GenBank/DDBJ databases">
        <authorList>
            <person name="Genoscope - CEA"/>
        </authorList>
    </citation>
    <scope>NUCLEOTIDE SEQUENCE [LARGE SCALE GENOMIC DNA]</scope>
    <source>
        <strain evidence="1 2">CS03</strain>
    </source>
</reference>
<accession>A0A0B6XBV4</accession>
<dbReference type="EMBL" id="FO818637">
    <property type="protein sequence ID" value="CDM91080.1"/>
    <property type="molecule type" value="Genomic_DNA"/>
</dbReference>